<dbReference type="EMBL" id="CP073100">
    <property type="protein sequence ID" value="QUE51355.1"/>
    <property type="molecule type" value="Genomic_DNA"/>
</dbReference>
<accession>A0A975GA59</accession>
<name>A0A975GA59_9BACT</name>
<dbReference type="RefSeq" id="WP_211631494.1">
    <property type="nucleotide sequence ID" value="NZ_CP073100.1"/>
</dbReference>
<proteinExistence type="predicted"/>
<dbReference type="PANTHER" id="PTHR31272">
    <property type="entry name" value="CYTOCHROME C-TYPE BIOGENESIS PROTEIN HI_1454-RELATED"/>
    <property type="match status" value="1"/>
</dbReference>
<evidence type="ECO:0000313" key="4">
    <source>
        <dbReference type="EMBL" id="QUE51355.1"/>
    </source>
</evidence>
<dbReference type="KEGG" id="lamb:KBB96_00290"/>
<feature type="region of interest" description="Disordered" evidence="1">
    <location>
        <begin position="975"/>
        <end position="999"/>
    </location>
</feature>
<feature type="transmembrane region" description="Helical" evidence="2">
    <location>
        <begin position="1130"/>
        <end position="1158"/>
    </location>
</feature>
<feature type="transmembrane region" description="Helical" evidence="2">
    <location>
        <begin position="1264"/>
        <end position="1290"/>
    </location>
</feature>
<dbReference type="InterPro" id="IPR004155">
    <property type="entry name" value="PBS_lyase_HEAT"/>
</dbReference>
<dbReference type="SMART" id="SM00567">
    <property type="entry name" value="EZ_HEAT"/>
    <property type="match status" value="4"/>
</dbReference>
<dbReference type="InterPro" id="IPR051790">
    <property type="entry name" value="Cytochrome_c-biogenesis_DsbD"/>
</dbReference>
<reference evidence="4" key="1">
    <citation type="submission" date="2021-04" db="EMBL/GenBank/DDBJ databases">
        <title>Luteolibacter sp. 32A isolated from the skin of an Anderson's salamander (Ambystoma andersonii).</title>
        <authorList>
            <person name="Spergser J."/>
            <person name="Busse H.-J."/>
        </authorList>
    </citation>
    <scope>NUCLEOTIDE SEQUENCE</scope>
    <source>
        <strain evidence="4">32A</strain>
    </source>
</reference>
<evidence type="ECO:0000256" key="1">
    <source>
        <dbReference type="SAM" id="MobiDB-lite"/>
    </source>
</evidence>
<feature type="transmembrane region" description="Helical" evidence="2">
    <location>
        <begin position="1170"/>
        <end position="1195"/>
    </location>
</feature>
<feature type="compositionally biased region" description="Polar residues" evidence="1">
    <location>
        <begin position="984"/>
        <end position="993"/>
    </location>
</feature>
<dbReference type="InterPro" id="IPR016024">
    <property type="entry name" value="ARM-type_fold"/>
</dbReference>
<keyword evidence="2" id="KW-1133">Transmembrane helix</keyword>
<dbReference type="Gene3D" id="1.25.10.10">
    <property type="entry name" value="Leucine-rich Repeat Variant"/>
    <property type="match status" value="3"/>
</dbReference>
<keyword evidence="5" id="KW-1185">Reference proteome</keyword>
<protein>
    <submittedName>
        <fullName evidence="4">HEAT repeat domain-containing protein</fullName>
    </submittedName>
</protein>
<dbReference type="Pfam" id="PF13646">
    <property type="entry name" value="HEAT_2"/>
    <property type="match status" value="1"/>
</dbReference>
<gene>
    <name evidence="4" type="ORF">KBB96_00290</name>
</gene>
<feature type="chain" id="PRO_5037984661" evidence="3">
    <location>
        <begin position="20"/>
        <end position="1367"/>
    </location>
</feature>
<keyword evidence="3" id="KW-0732">Signal</keyword>
<dbReference type="InterPro" id="IPR011989">
    <property type="entry name" value="ARM-like"/>
</dbReference>
<evidence type="ECO:0000256" key="3">
    <source>
        <dbReference type="SAM" id="SignalP"/>
    </source>
</evidence>
<organism evidence="4 5">
    <name type="scientific">Luteolibacter ambystomatis</name>
    <dbReference type="NCBI Taxonomy" id="2824561"/>
    <lineage>
        <taxon>Bacteria</taxon>
        <taxon>Pseudomonadati</taxon>
        <taxon>Verrucomicrobiota</taxon>
        <taxon>Verrucomicrobiia</taxon>
        <taxon>Verrucomicrobiales</taxon>
        <taxon>Verrucomicrobiaceae</taxon>
        <taxon>Luteolibacter</taxon>
    </lineage>
</organism>
<feature type="transmembrane region" description="Helical" evidence="2">
    <location>
        <begin position="1345"/>
        <end position="1365"/>
    </location>
</feature>
<feature type="signal peptide" evidence="3">
    <location>
        <begin position="1"/>
        <end position="19"/>
    </location>
</feature>
<dbReference type="CDD" id="cd01659">
    <property type="entry name" value="TRX_superfamily"/>
    <property type="match status" value="1"/>
</dbReference>
<keyword evidence="2" id="KW-0472">Membrane</keyword>
<sequence>MRLKSVILLLLASVWTVSGQEPALPQAAPPAAASAPSPEEAFKAQLAAYTKGDRTTERLAELLPQLADPARRNAVRTAIDDPFPASALAGSLRHASLAVRLGALDLLEEKAGGDFGFNPWAEPASPENEAPLARWGQWSASTAGKPEEAKGDGKSRALLSDDQRRGYLRDLLGQDNDKATRARHMLEADGYESVGFLEEFLKATPALPPGGRAQVRQAQYQIVLAPRFGPGTSEIARNLAFGSRDQVLAAIATVKEAGPLALPILRDFISHDDPLVRETAIDSILAAGGPDAVPLVAPVLEKEPDVNVIHGALRRLKDIPGAPSAKLAASYLHHPDEDLLVSAIQACLKLAGGDSSRSMFGSERGKPSSNDGETEIIATLSDPRWRVRVAALEYIGMRHVSKASDAVVKLLDDPDTFVRFAAIKASAALGAKSAAPKLKTALMADESMVGPVLEGYAALKMKPDREMIDHLAKASPEARIAAIRAAETDKDLTPIVLRFAADSDTDVACAALRFLGSDDDRVKQNEISSALVQALRSGQPERRIAVLGRLKLPEAKINDPAVSRLLGIALESQATKTSLDPLYDGFLKPLGTVTESDLPGVPAANIPAAQAALITELSKIAAEDAAAESTFSAALALARAGHPEGYRALLRLLPGLNTARKAAIAGNISSPSHRDALPLLATLLRDPIEEIRSAAAYAAFSNENAPAFTKLVLDELSRPETPLRPYEVYSYHFESVARSQSCGPPLRVWAGQMLDNRDSSSAAKILACIAMREAPGGAVPQKLVDLARGSSDPWVRRAASQTVGWSKPSAWKTLVTQLAADASPFVREVVPAVVNRNHITWLHHFDDVHETRDNRWSYSSSERPPSPDSETVAALERLSAASEVSASVRFNALFALMVSGKPIDVEAMVQLLRQQPEHANVDRNLADWFEKTASQVGPGLRPLFSVIDTDTIDVEKMAILRKRLNPKGTSEKFPTSFADLSSGAPATTETQQVAPAATEPAAKVERKSLPVVFFFKPGCQECAKTREMLKGAQKDFATLVVEEHNILEADAVVLNQALCERFRVPSLKHNIAPSVFTQSGYLITTDIELSNLLGLIAKTANTPQDDAWKVIAQPQIEEAKQQVTQRYQALTVPVVIGAGLLDGVNPCAFATIIFFLSYLQIARRTPREMLLTGAAFILGVFLAYLAAGLLLYRVLATLHERFSGIQTWLNVIFAALALLAAVLSFRDAMRARGGRLDEMTLQLPGFLKDRIRGVIRTGARARRFVIAAFVAGVVVSFLELACTGQVYAPIVYQIQQGQLDAVAMLVLYNLAFIVPLVVIFLLAYGGLRSDALIAFQKKHTFTVKLALAVLFLLLAAFILFGDRLLSH</sequence>
<feature type="transmembrane region" description="Helical" evidence="2">
    <location>
        <begin position="1302"/>
        <end position="1324"/>
    </location>
</feature>
<evidence type="ECO:0000256" key="2">
    <source>
        <dbReference type="SAM" id="Phobius"/>
    </source>
</evidence>
<evidence type="ECO:0000313" key="5">
    <source>
        <dbReference type="Proteomes" id="UP000676169"/>
    </source>
</evidence>
<feature type="transmembrane region" description="Helical" evidence="2">
    <location>
        <begin position="1207"/>
        <end position="1225"/>
    </location>
</feature>
<dbReference type="SUPFAM" id="SSF48371">
    <property type="entry name" value="ARM repeat"/>
    <property type="match status" value="1"/>
</dbReference>
<keyword evidence="2" id="KW-0812">Transmembrane</keyword>
<dbReference type="PANTHER" id="PTHR31272:SF9">
    <property type="entry name" value="BLL1027 PROTEIN"/>
    <property type="match status" value="1"/>
</dbReference>
<dbReference type="Proteomes" id="UP000676169">
    <property type="component" value="Chromosome"/>
</dbReference>